<dbReference type="AlphaFoldDB" id="B2WKI4"/>
<proteinExistence type="predicted"/>
<dbReference type="InParanoid" id="B2WKI4"/>
<dbReference type="HOGENOM" id="CLU_1678821_0_0_1"/>
<dbReference type="Proteomes" id="UP000001471">
    <property type="component" value="Unassembled WGS sequence"/>
</dbReference>
<evidence type="ECO:0000313" key="1">
    <source>
        <dbReference type="EMBL" id="EDU43544.1"/>
    </source>
</evidence>
<gene>
    <name evidence="1" type="ORF">PTRG_10494</name>
</gene>
<dbReference type="OrthoDB" id="10616660at2759"/>
<sequence>MMRCRGLEPTSWASLEQSNKDVQRADWGRSRRWLTVDSAMGVDSRKNGGCRTCQREQKTSWSPGGEAGEVEITLGVCGEMPGPVRSTRSSFVFARHANDTRRASLLCLQPPPAVYGLRRMLPVHVQFFTLAVVATKSQRAVAIIMSPGQCRGVQASS</sequence>
<accession>B2WKI4</accession>
<evidence type="ECO:0000313" key="2">
    <source>
        <dbReference type="Proteomes" id="UP000001471"/>
    </source>
</evidence>
<name>B2WKI4_PYRTR</name>
<organism evidence="1 2">
    <name type="scientific">Pyrenophora tritici-repentis (strain Pt-1C-BFP)</name>
    <name type="common">Wheat tan spot fungus</name>
    <name type="synonym">Drechslera tritici-repentis</name>
    <dbReference type="NCBI Taxonomy" id="426418"/>
    <lineage>
        <taxon>Eukaryota</taxon>
        <taxon>Fungi</taxon>
        <taxon>Dikarya</taxon>
        <taxon>Ascomycota</taxon>
        <taxon>Pezizomycotina</taxon>
        <taxon>Dothideomycetes</taxon>
        <taxon>Pleosporomycetidae</taxon>
        <taxon>Pleosporales</taxon>
        <taxon>Pleosporineae</taxon>
        <taxon>Pleosporaceae</taxon>
        <taxon>Pyrenophora</taxon>
    </lineage>
</organism>
<reference evidence="2" key="1">
    <citation type="journal article" date="2013" name="G3 (Bethesda)">
        <title>Comparative genomics of a plant-pathogenic fungus, Pyrenophora tritici-repentis, reveals transduplication and the impact of repeat elements on pathogenicity and population divergence.</title>
        <authorList>
            <person name="Manning V.A."/>
            <person name="Pandelova I."/>
            <person name="Dhillon B."/>
            <person name="Wilhelm L.J."/>
            <person name="Goodwin S.B."/>
            <person name="Berlin A.M."/>
            <person name="Figueroa M."/>
            <person name="Freitag M."/>
            <person name="Hane J.K."/>
            <person name="Henrissat B."/>
            <person name="Holman W.H."/>
            <person name="Kodira C.D."/>
            <person name="Martin J."/>
            <person name="Oliver R.P."/>
            <person name="Robbertse B."/>
            <person name="Schackwitz W."/>
            <person name="Schwartz D.C."/>
            <person name="Spatafora J.W."/>
            <person name="Turgeon B.G."/>
            <person name="Yandava C."/>
            <person name="Young S."/>
            <person name="Zhou S."/>
            <person name="Zeng Q."/>
            <person name="Grigoriev I.V."/>
            <person name="Ma L.-J."/>
            <person name="Ciuffetti L.M."/>
        </authorList>
    </citation>
    <scope>NUCLEOTIDE SEQUENCE [LARGE SCALE GENOMIC DNA]</scope>
    <source>
        <strain evidence="2">Pt-1C-BFP</strain>
    </source>
</reference>
<protein>
    <submittedName>
        <fullName evidence="1">Uncharacterized protein</fullName>
    </submittedName>
</protein>
<dbReference type="EMBL" id="DS231628">
    <property type="protein sequence ID" value="EDU43544.1"/>
    <property type="molecule type" value="Genomic_DNA"/>
</dbReference>